<dbReference type="InterPro" id="IPR002102">
    <property type="entry name" value="Cohesin_dom"/>
</dbReference>
<evidence type="ECO:0000313" key="2">
    <source>
        <dbReference type="EMBL" id="ETR68409.1"/>
    </source>
</evidence>
<dbReference type="CDD" id="cd08547">
    <property type="entry name" value="Type_II_cohesin"/>
    <property type="match status" value="1"/>
</dbReference>
<dbReference type="Pfam" id="PF00963">
    <property type="entry name" value="Cohesin"/>
    <property type="match status" value="1"/>
</dbReference>
<dbReference type="GO" id="GO:0000272">
    <property type="term" value="P:polysaccharide catabolic process"/>
    <property type="evidence" value="ECO:0007669"/>
    <property type="project" value="InterPro"/>
</dbReference>
<evidence type="ECO:0000313" key="3">
    <source>
        <dbReference type="Proteomes" id="UP000189670"/>
    </source>
</evidence>
<protein>
    <recommendedName>
        <fullName evidence="1">Cohesin domain-containing protein</fullName>
    </recommendedName>
</protein>
<proteinExistence type="predicted"/>
<dbReference type="Proteomes" id="UP000189670">
    <property type="component" value="Unassembled WGS sequence"/>
</dbReference>
<dbReference type="CDD" id="cd14948">
    <property type="entry name" value="BACON"/>
    <property type="match status" value="1"/>
</dbReference>
<organism evidence="2 3">
    <name type="scientific">Candidatus Magnetoglobus multicellularis str. Araruama</name>
    <dbReference type="NCBI Taxonomy" id="890399"/>
    <lineage>
        <taxon>Bacteria</taxon>
        <taxon>Pseudomonadati</taxon>
        <taxon>Thermodesulfobacteriota</taxon>
        <taxon>Desulfobacteria</taxon>
        <taxon>Desulfobacterales</taxon>
        <taxon>Desulfobacteraceae</taxon>
        <taxon>Candidatus Magnetoglobus</taxon>
    </lineage>
</organism>
<accession>A0A1V1P0M7</accession>
<dbReference type="SUPFAM" id="SSF49384">
    <property type="entry name" value="Carbohydrate-binding domain"/>
    <property type="match status" value="1"/>
</dbReference>
<dbReference type="Gene3D" id="2.60.40.680">
    <property type="match status" value="1"/>
</dbReference>
<feature type="domain" description="Cohesin" evidence="1">
    <location>
        <begin position="348"/>
        <end position="464"/>
    </location>
</feature>
<dbReference type="Gene3D" id="2.60.40.10">
    <property type="entry name" value="Immunoglobulins"/>
    <property type="match status" value="2"/>
</dbReference>
<comment type="caution">
    <text evidence="2">The sequence shown here is derived from an EMBL/GenBank/DDBJ whole genome shotgun (WGS) entry which is preliminary data.</text>
</comment>
<reference evidence="3" key="1">
    <citation type="submission" date="2012-11" db="EMBL/GenBank/DDBJ databases">
        <authorList>
            <person name="Lucero-Rivera Y.E."/>
            <person name="Tovar-Ramirez D."/>
        </authorList>
    </citation>
    <scope>NUCLEOTIDE SEQUENCE [LARGE SCALE GENOMIC DNA]</scope>
    <source>
        <strain evidence="3">Araruama</strain>
    </source>
</reference>
<dbReference type="AlphaFoldDB" id="A0A1V1P0M7"/>
<dbReference type="Gene3D" id="1.10.1330.10">
    <property type="entry name" value="Dockerin domain"/>
    <property type="match status" value="1"/>
</dbReference>
<gene>
    <name evidence="2" type="ORF">OMM_04582</name>
</gene>
<dbReference type="SUPFAM" id="SSF49478">
    <property type="entry name" value="Cna protein B-type domain"/>
    <property type="match status" value="1"/>
</dbReference>
<name>A0A1V1P0M7_9BACT</name>
<evidence type="ECO:0000259" key="1">
    <source>
        <dbReference type="Pfam" id="PF00963"/>
    </source>
</evidence>
<dbReference type="GO" id="GO:0030246">
    <property type="term" value="F:carbohydrate binding"/>
    <property type="evidence" value="ECO:0007669"/>
    <property type="project" value="InterPro"/>
</dbReference>
<dbReference type="InterPro" id="IPR036439">
    <property type="entry name" value="Dockerin_dom_sf"/>
</dbReference>
<dbReference type="InterPro" id="IPR024361">
    <property type="entry name" value="BACON"/>
</dbReference>
<dbReference type="InterPro" id="IPR008965">
    <property type="entry name" value="CBM2/CBM3_carb-bd_dom_sf"/>
</dbReference>
<sequence>MCKVLLEWEYVDDAKLYHAYRNVISDTSSAIKIGESVTNSFWDNNANRNYFYWVIAANEYTSSDYPQNLIVGSPEICSYNTSTPEIIFDHEGGSYSFNVTPSFNSPECSWRISSSDDWINNISPLFGTGEQTITFTIAPNNIPLTGTIDIDGDNSFCNSTHSSVQVINNRFIISGNVMYFNSDTPIEGVKLTLEGDLNPQDVYTDENGAYAFPPSPNGNYHVTPSYTAPIPEMVITPFDASLIFRNIKNIISFDNYQQLAADIDDDGDADIIDVVLILGYSLGQTDRFKRNTWLFAPITKNYSLDQDTSEHYKGIVLGDTSGNWNPQGEIDTSVITDPAFIIELPDITDVSTNDQIQIPISITPTTGADIYSYYAVITYNPEMLTCTAVTKEMNDWIGPSVNTNPAGKIRIAALGLFPLDIDGVLLQLHFTIIGESNDSSPLTFETFLFNEGTPSVTTKDGSVSIVEKNRYILDLDIIGNGQVLVNDTFETLPWKGVFTENETIQLEATPLESFYQWMGDITNNHNSISIVMNRNKQIKAVFNRFDFILKKGWNLVSLPVIPVDNQLSSIFPDADIAYEFQQGGYRMVDRLIPGKGYWVKIPTDKTYPIGGLPFNSFITEYHTGWNLIGVTDQVSTPEDHSLTDITAIYEYCEGAYDIPYQFEPGKGYWLKKQ</sequence>
<dbReference type="InterPro" id="IPR013783">
    <property type="entry name" value="Ig-like_fold"/>
</dbReference>
<dbReference type="SUPFAM" id="SSF63446">
    <property type="entry name" value="Type I dockerin domain"/>
    <property type="match status" value="1"/>
</dbReference>
<dbReference type="EMBL" id="ATBP01000963">
    <property type="protein sequence ID" value="ETR68409.1"/>
    <property type="molecule type" value="Genomic_DNA"/>
</dbReference>
<dbReference type="Gene3D" id="2.60.40.1120">
    <property type="entry name" value="Carboxypeptidase-like, regulatory domain"/>
    <property type="match status" value="1"/>
</dbReference>